<keyword evidence="2" id="KW-0732">Signal</keyword>
<dbReference type="EMBL" id="VXIS01000070">
    <property type="protein sequence ID" value="KAA8908232.1"/>
    <property type="molecule type" value="Genomic_DNA"/>
</dbReference>
<feature type="transmembrane region" description="Helical" evidence="1">
    <location>
        <begin position="280"/>
        <end position="307"/>
    </location>
</feature>
<keyword evidence="1" id="KW-1133">Transmembrane helix</keyword>
<proteinExistence type="predicted"/>
<evidence type="ECO:0000256" key="2">
    <source>
        <dbReference type="SAM" id="SignalP"/>
    </source>
</evidence>
<organism evidence="3 4">
    <name type="scientific">Sphaerosporella brunnea</name>
    <dbReference type="NCBI Taxonomy" id="1250544"/>
    <lineage>
        <taxon>Eukaryota</taxon>
        <taxon>Fungi</taxon>
        <taxon>Dikarya</taxon>
        <taxon>Ascomycota</taxon>
        <taxon>Pezizomycotina</taxon>
        <taxon>Pezizomycetes</taxon>
        <taxon>Pezizales</taxon>
        <taxon>Pyronemataceae</taxon>
        <taxon>Sphaerosporella</taxon>
    </lineage>
</organism>
<accession>A0A5J5F009</accession>
<dbReference type="Proteomes" id="UP000326924">
    <property type="component" value="Unassembled WGS sequence"/>
</dbReference>
<dbReference type="AlphaFoldDB" id="A0A5J5F009"/>
<keyword evidence="4" id="KW-1185">Reference proteome</keyword>
<sequence>MVKRIICCILALGLLGVIAGTVERYSHNAHIPMTNETGGTEGNNKTGYKFLNGSFDGTVNDTTVGCNANKTDEPSFVARTVVLYAHIIEEAEANKVERGNAAEKDSDLEAQILVARSMKNVTKKESVNNGTVIVSDQQRMVHRVEASKPNFAKRREPRIITSLSEREAPKINRYSPDSLDSAQHNETGRPMTFVPRFLNSTQGNGPEQNLTSVLHIIFYYQKTPGPKNETIGELSTTSKNTTENNTEQHNKADDSAACHCVQGKECGCSQLHTTLKKNRLTIIIVSAVLGGVFILPLTVIAFVQFFFGWKVSFLGIAFHKGKEDPPRVFNYFCSSIMGGDLPLYRAKRDKQRRRQNRWYRRYWQNTAAQRAEFLAKFGLSKKEKLAVMKV</sequence>
<evidence type="ECO:0000256" key="1">
    <source>
        <dbReference type="SAM" id="Phobius"/>
    </source>
</evidence>
<protein>
    <submittedName>
        <fullName evidence="3">Uncharacterized protein</fullName>
    </submittedName>
</protein>
<comment type="caution">
    <text evidence="3">The sequence shown here is derived from an EMBL/GenBank/DDBJ whole genome shotgun (WGS) entry which is preliminary data.</text>
</comment>
<gene>
    <name evidence="3" type="ORF">FN846DRAFT_889586</name>
</gene>
<keyword evidence="1" id="KW-0472">Membrane</keyword>
<evidence type="ECO:0000313" key="4">
    <source>
        <dbReference type="Proteomes" id="UP000326924"/>
    </source>
</evidence>
<feature type="signal peptide" evidence="2">
    <location>
        <begin position="1"/>
        <end position="19"/>
    </location>
</feature>
<dbReference type="InParanoid" id="A0A5J5F009"/>
<name>A0A5J5F009_9PEZI</name>
<evidence type="ECO:0000313" key="3">
    <source>
        <dbReference type="EMBL" id="KAA8908232.1"/>
    </source>
</evidence>
<keyword evidence="1" id="KW-0812">Transmembrane</keyword>
<feature type="chain" id="PRO_5023930351" evidence="2">
    <location>
        <begin position="20"/>
        <end position="390"/>
    </location>
</feature>
<reference evidence="3 4" key="1">
    <citation type="submission" date="2019-09" db="EMBL/GenBank/DDBJ databases">
        <title>Draft genome of the ectomycorrhizal ascomycete Sphaerosporella brunnea.</title>
        <authorList>
            <consortium name="DOE Joint Genome Institute"/>
            <person name="Benucci G.M."/>
            <person name="Marozzi G."/>
            <person name="Antonielli L."/>
            <person name="Sanchez S."/>
            <person name="Marco P."/>
            <person name="Wang X."/>
            <person name="Falini L.B."/>
            <person name="Barry K."/>
            <person name="Haridas S."/>
            <person name="Lipzen A."/>
            <person name="Labutti K."/>
            <person name="Grigoriev I.V."/>
            <person name="Murat C."/>
            <person name="Martin F."/>
            <person name="Albertini E."/>
            <person name="Donnini D."/>
            <person name="Bonito G."/>
        </authorList>
    </citation>
    <scope>NUCLEOTIDE SEQUENCE [LARGE SCALE GENOMIC DNA]</scope>
    <source>
        <strain evidence="3 4">Sb_GMNB300</strain>
    </source>
</reference>